<evidence type="ECO:0000256" key="1">
    <source>
        <dbReference type="SAM" id="Coils"/>
    </source>
</evidence>
<feature type="compositionally biased region" description="Basic and acidic residues" evidence="2">
    <location>
        <begin position="209"/>
        <end position="224"/>
    </location>
</feature>
<feature type="compositionally biased region" description="Low complexity" evidence="2">
    <location>
        <begin position="111"/>
        <end position="125"/>
    </location>
</feature>
<evidence type="ECO:0000259" key="3">
    <source>
        <dbReference type="PROSITE" id="PS50125"/>
    </source>
</evidence>
<feature type="coiled-coil region" evidence="1">
    <location>
        <begin position="1066"/>
        <end position="1209"/>
    </location>
</feature>
<dbReference type="SMART" id="SM00044">
    <property type="entry name" value="CYCc"/>
    <property type="match status" value="1"/>
</dbReference>
<keyword evidence="1" id="KW-0175">Coiled coil</keyword>
<dbReference type="GO" id="GO:0009190">
    <property type="term" value="P:cyclic nucleotide biosynthetic process"/>
    <property type="evidence" value="ECO:0007669"/>
    <property type="project" value="InterPro"/>
</dbReference>
<feature type="compositionally biased region" description="Polar residues" evidence="2">
    <location>
        <begin position="366"/>
        <end position="380"/>
    </location>
</feature>
<feature type="domain" description="Guanylate cyclase" evidence="3">
    <location>
        <begin position="773"/>
        <end position="910"/>
    </location>
</feature>
<feature type="compositionally biased region" description="Basic residues" evidence="2">
    <location>
        <begin position="249"/>
        <end position="266"/>
    </location>
</feature>
<feature type="compositionally biased region" description="Basic residues" evidence="2">
    <location>
        <begin position="1454"/>
        <end position="1465"/>
    </location>
</feature>
<dbReference type="PANTHER" id="PTHR43081:SF1">
    <property type="entry name" value="ADENYLATE CYCLASE, TERMINAL-DIFFERENTIATION SPECIFIC"/>
    <property type="match status" value="1"/>
</dbReference>
<dbReference type="PANTHER" id="PTHR43081">
    <property type="entry name" value="ADENYLATE CYCLASE, TERMINAL-DIFFERENTIATION SPECIFIC-RELATED"/>
    <property type="match status" value="1"/>
</dbReference>
<reference evidence="4" key="1">
    <citation type="submission" date="2021-01" db="EMBL/GenBank/DDBJ databases">
        <authorList>
            <person name="Corre E."/>
            <person name="Pelletier E."/>
            <person name="Niang G."/>
            <person name="Scheremetjew M."/>
            <person name="Finn R."/>
            <person name="Kale V."/>
            <person name="Holt S."/>
            <person name="Cochrane G."/>
            <person name="Meng A."/>
            <person name="Brown T."/>
            <person name="Cohen L."/>
        </authorList>
    </citation>
    <scope>NUCLEOTIDE SEQUENCE</scope>
    <source>
        <strain evidence="4">WS</strain>
    </source>
</reference>
<dbReference type="InterPro" id="IPR029787">
    <property type="entry name" value="Nucleotide_cyclase"/>
</dbReference>
<dbReference type="SUPFAM" id="SSF55073">
    <property type="entry name" value="Nucleotide cyclase"/>
    <property type="match status" value="1"/>
</dbReference>
<feature type="region of interest" description="Disordered" evidence="2">
    <location>
        <begin position="21"/>
        <end position="59"/>
    </location>
</feature>
<feature type="compositionally biased region" description="Polar residues" evidence="2">
    <location>
        <begin position="1401"/>
        <end position="1418"/>
    </location>
</feature>
<name>A0A7S1PF97_9EUKA</name>
<feature type="compositionally biased region" description="Polar residues" evidence="2">
    <location>
        <begin position="300"/>
        <end position="314"/>
    </location>
</feature>
<dbReference type="EMBL" id="HBGD01001092">
    <property type="protein sequence ID" value="CAD9077635.1"/>
    <property type="molecule type" value="Transcribed_RNA"/>
</dbReference>
<feature type="coiled-coil region" evidence="1">
    <location>
        <begin position="719"/>
        <end position="746"/>
    </location>
</feature>
<feature type="coiled-coil region" evidence="1">
    <location>
        <begin position="985"/>
        <end position="1012"/>
    </location>
</feature>
<dbReference type="PROSITE" id="PS50125">
    <property type="entry name" value="GUANYLATE_CYCLASE_2"/>
    <property type="match status" value="1"/>
</dbReference>
<organism evidence="4">
    <name type="scientific">Percolomonas cosmopolitus</name>
    <dbReference type="NCBI Taxonomy" id="63605"/>
    <lineage>
        <taxon>Eukaryota</taxon>
        <taxon>Discoba</taxon>
        <taxon>Heterolobosea</taxon>
        <taxon>Tetramitia</taxon>
        <taxon>Eutetramitia</taxon>
        <taxon>Percolomonadidae</taxon>
        <taxon>Percolomonas</taxon>
    </lineage>
</organism>
<dbReference type="Pfam" id="PF00211">
    <property type="entry name" value="Guanylate_cyc"/>
    <property type="match status" value="1"/>
</dbReference>
<sequence length="1564" mass="178607">MQTKKNIQSIQSLKVNVQLANEQSKLSEGSLTATSNTSFSSREDASPAANSSRSAGTGVDFIPSVALSKWKLTNYSSPIFSRDLDGNTQRAGRTASAIGDGSHSYEDPNVDSDTSSVSFPSPFSTNERRDRFFLSDEDEEHTLLRERARKISPLISGPTPSTPGSNQLNDSSGQFRVSNVSSTLHEESVPSQKSASKSSRSKGGKPHLKRVDGPFEITHPAERPLKKRSARNQEAHDSTSSDSPTTKISIHRPSKIGKKSSRRKTKSTSGNSSQSVLDPLRAPLPPTSRSQKGFQKRPLSRSQNVTVLRQQNADRNPLPPTSLKEPTRPNLRHSKSSSSILDYRSSFSSSLIHQTGKPQPSALMPQAQQINTTENSTTDTIELPSQSKQIAAPPKRTESWIDPEAFTERKEIWKTQLQQKDKQLIYLLKREEARISKFRTSLESWKLLDTRRRETTQILLSICAEHNIPAPSIEKMVEYIEECYELLPKNIMTAPLFRHKSEHESFLETHGILHKVLHDVKYVKDETATIRRDRKFILHDVIETLENQNRQIVSAIKIADKKEGSAQTDEVSFLDISPHGFNGSSKFLQDAARRTHRRDFAHFFSEDLEVSEILDDHSVLHFLHEMPSPAERPTKYDHEQEAVEERHQKVLAQLNYFEDEYLRERTIFKREKEANSNLLSSLRQQLLETDGKKKTLINIQIEKMESTLLQVEEQHQNSINLLVHRIKETKEENERILKEKEVIMKQAQFYKRIGQDAVKKHGKKQLGPQGFIALMFTDVQHSSILWATLGDVMGEALVIHNNVISRIFEETKGYFVKAIGDAYLLAYSNIEKAVECAMRIQLELLEADWPEALLQHEDGKEVRDENGNILFRGLRVRVGVHAGTPIHAVDPYTGLSDYFGEVTNVTSSVEGTAKFGGQVAVSQPVWEHIEDTLYFDSTGPIHVAECRSHVELKGAREPTVIRLIVPKKLARRQYPKIDMRLDEKYEHLKRAIQKMRLQMDLLRTMLNKKEEESSKHRAAAAAHIQEEETTANLLRQVESMKVSKQEEFGTMQAILAKQAEVNHLEKSILHKEKNKVTKQLKKLEEELQSLRTQHMTLVREKSLLEIQNLTNIAKIQNLNTQVRQLRKEWDENKDELTDQIDMEKEISSIHEANKMRLLTEISDLTDQVETLKSEKHEFMLQAEHATVRLKRLKQSIEELQHGHQQLVKDAVHFRATAHERVNEAKQSFYAQKSEIANLRAYIETIQKSKETTIAELGDVNRILLSDIASIMLKHNRDDPHLQRYLEEHWSPLLHHDRTQEDKSLYMSHEDEERRIVEVMHRSHAQLRSLLHELQKVALNRDAMEQRFHTLNEHYVAQQKKVAATDTETNNYRSKTWIPSFHLPPFVIEGSLSDPYDENTPDSHPSSGKNSARSTSLSPASKELHLDLSLGHSFSPRSENPQKKRFTSVPLNIRHGMKSSRSRSRSRSVAQNPPGLIVTPKNTTPKDSELPKVHVYRRSAENQTRRIALSKSMQMKRRTAPLSQDDIFVDESPPTSIEHEKEMFLEFMKDFGKDVGIGDAKVSHK</sequence>
<dbReference type="InterPro" id="IPR001054">
    <property type="entry name" value="A/G_cyclase"/>
</dbReference>
<feature type="compositionally biased region" description="Polar residues" evidence="2">
    <location>
        <begin position="158"/>
        <end position="183"/>
    </location>
</feature>
<evidence type="ECO:0000256" key="2">
    <source>
        <dbReference type="SAM" id="MobiDB-lite"/>
    </source>
</evidence>
<proteinExistence type="predicted"/>
<dbReference type="GO" id="GO:0035556">
    <property type="term" value="P:intracellular signal transduction"/>
    <property type="evidence" value="ECO:0007669"/>
    <property type="project" value="InterPro"/>
</dbReference>
<feature type="compositionally biased region" description="Low complexity" evidence="2">
    <location>
        <begin position="189"/>
        <end position="198"/>
    </location>
</feature>
<dbReference type="InterPro" id="IPR050697">
    <property type="entry name" value="Adenylyl/Guanylyl_Cyclase_3/4"/>
</dbReference>
<feature type="compositionally biased region" description="Polar residues" evidence="2">
    <location>
        <begin position="21"/>
        <end position="40"/>
    </location>
</feature>
<accession>A0A7S1PF97</accession>
<evidence type="ECO:0000313" key="4">
    <source>
        <dbReference type="EMBL" id="CAD9077635.1"/>
    </source>
</evidence>
<feature type="region of interest" description="Disordered" evidence="2">
    <location>
        <begin position="1391"/>
        <end position="1487"/>
    </location>
</feature>
<feature type="region of interest" description="Disordered" evidence="2">
    <location>
        <begin position="1511"/>
        <end position="1533"/>
    </location>
</feature>
<feature type="compositionally biased region" description="Polar residues" evidence="2">
    <location>
        <begin position="336"/>
        <end position="358"/>
    </location>
</feature>
<gene>
    <name evidence="4" type="ORF">PCOS0759_LOCUS867</name>
</gene>
<feature type="compositionally biased region" description="Basic residues" evidence="2">
    <location>
        <begin position="199"/>
        <end position="208"/>
    </location>
</feature>
<protein>
    <recommendedName>
        <fullName evidence="3">Guanylate cyclase domain-containing protein</fullName>
    </recommendedName>
</protein>
<feature type="region of interest" description="Disordered" evidence="2">
    <location>
        <begin position="79"/>
        <end position="380"/>
    </location>
</feature>
<dbReference type="Gene3D" id="3.30.70.1230">
    <property type="entry name" value="Nucleotide cyclase"/>
    <property type="match status" value="1"/>
</dbReference>
<dbReference type="CDD" id="cd07302">
    <property type="entry name" value="CHD"/>
    <property type="match status" value="1"/>
</dbReference>